<dbReference type="CDD" id="cd06259">
    <property type="entry name" value="YdcF-like"/>
    <property type="match status" value="1"/>
</dbReference>
<dbReference type="GO" id="GO:0000270">
    <property type="term" value="P:peptidoglycan metabolic process"/>
    <property type="evidence" value="ECO:0007669"/>
    <property type="project" value="TreeGrafter"/>
</dbReference>
<dbReference type="PANTHER" id="PTHR30336:SF4">
    <property type="entry name" value="ENVELOPE BIOGENESIS FACTOR ELYC"/>
    <property type="match status" value="1"/>
</dbReference>
<dbReference type="EMBL" id="FUWH01000002">
    <property type="protein sequence ID" value="SJZ47232.1"/>
    <property type="molecule type" value="Genomic_DNA"/>
</dbReference>
<evidence type="ECO:0000256" key="1">
    <source>
        <dbReference type="SAM" id="Phobius"/>
    </source>
</evidence>
<dbReference type="InterPro" id="IPR051599">
    <property type="entry name" value="Cell_Envelope_Assoc"/>
</dbReference>
<dbReference type="InterPro" id="IPR003848">
    <property type="entry name" value="DUF218"/>
</dbReference>
<dbReference type="Gene3D" id="3.40.50.620">
    <property type="entry name" value="HUPs"/>
    <property type="match status" value="1"/>
</dbReference>
<dbReference type="PANTHER" id="PTHR30336">
    <property type="entry name" value="INNER MEMBRANE PROTEIN, PROBABLE PERMEASE"/>
    <property type="match status" value="1"/>
</dbReference>
<dbReference type="GO" id="GO:0005886">
    <property type="term" value="C:plasma membrane"/>
    <property type="evidence" value="ECO:0007669"/>
    <property type="project" value="TreeGrafter"/>
</dbReference>
<feature type="domain" description="DUF218" evidence="2">
    <location>
        <begin position="76"/>
        <end position="241"/>
    </location>
</feature>
<dbReference type="AlphaFoldDB" id="A0A1T4KXR4"/>
<name>A0A1T4KXR4_9BACT</name>
<dbReference type="STRING" id="413434.SAMN04488132_102180"/>
<gene>
    <name evidence="3" type="ORF">SAMN04488132_102180</name>
</gene>
<keyword evidence="1" id="KW-0472">Membrane</keyword>
<dbReference type="Proteomes" id="UP000190888">
    <property type="component" value="Unassembled WGS sequence"/>
</dbReference>
<accession>A0A1T4KXR4</accession>
<reference evidence="3 4" key="1">
    <citation type="submission" date="2017-02" db="EMBL/GenBank/DDBJ databases">
        <authorList>
            <person name="Peterson S.W."/>
        </authorList>
    </citation>
    <scope>NUCLEOTIDE SEQUENCE [LARGE SCALE GENOMIC DNA]</scope>
    <source>
        <strain evidence="3 4">DSM 22335</strain>
    </source>
</reference>
<feature type="transmembrane region" description="Helical" evidence="1">
    <location>
        <begin position="12"/>
        <end position="29"/>
    </location>
</feature>
<sequence length="251" mass="28297">MFFLLSKLLYFLLAPLTWIVVLLVLYWFIPATRMKKKYLISAIVLLFLFTNTFIYETAVKAYQPAQKEIPSGTSYDAGVLLGGMSGYDKFGKGVFNTASDRFIQAVKLYYSGIIRKIIVSGGAGQLRKSFPEAPFLRQELIASGVKENDIIIEAQSRNTAENGFYTRQLIDTLHIRMPVVLITSAIHMPRAASVFKKAGVQFVPFPCNYSVIDSRVEIKDLIIPSPRLLDEWTFFIKEIVGITIYKLTGKA</sequence>
<dbReference type="RefSeq" id="WP_078830148.1">
    <property type="nucleotide sequence ID" value="NZ_FUWH01000002.1"/>
</dbReference>
<organism evidence="3 4">
    <name type="scientific">Sediminibacterium ginsengisoli</name>
    <dbReference type="NCBI Taxonomy" id="413434"/>
    <lineage>
        <taxon>Bacteria</taxon>
        <taxon>Pseudomonadati</taxon>
        <taxon>Bacteroidota</taxon>
        <taxon>Chitinophagia</taxon>
        <taxon>Chitinophagales</taxon>
        <taxon>Chitinophagaceae</taxon>
        <taxon>Sediminibacterium</taxon>
    </lineage>
</organism>
<evidence type="ECO:0000259" key="2">
    <source>
        <dbReference type="Pfam" id="PF02698"/>
    </source>
</evidence>
<feature type="transmembrane region" description="Helical" evidence="1">
    <location>
        <begin position="38"/>
        <end position="55"/>
    </location>
</feature>
<keyword evidence="4" id="KW-1185">Reference proteome</keyword>
<dbReference type="OrthoDB" id="9782395at2"/>
<keyword evidence="1" id="KW-0812">Transmembrane</keyword>
<dbReference type="InterPro" id="IPR014729">
    <property type="entry name" value="Rossmann-like_a/b/a_fold"/>
</dbReference>
<evidence type="ECO:0000313" key="4">
    <source>
        <dbReference type="Proteomes" id="UP000190888"/>
    </source>
</evidence>
<protein>
    <submittedName>
        <fullName evidence="3">Uncharacterized SAM-binding protein YcdF, DUF218 family</fullName>
    </submittedName>
</protein>
<proteinExistence type="predicted"/>
<dbReference type="GO" id="GO:0043164">
    <property type="term" value="P:Gram-negative-bacterium-type cell wall biogenesis"/>
    <property type="evidence" value="ECO:0007669"/>
    <property type="project" value="TreeGrafter"/>
</dbReference>
<evidence type="ECO:0000313" key="3">
    <source>
        <dbReference type="EMBL" id="SJZ47232.1"/>
    </source>
</evidence>
<dbReference type="Pfam" id="PF02698">
    <property type="entry name" value="DUF218"/>
    <property type="match status" value="1"/>
</dbReference>
<keyword evidence="1" id="KW-1133">Transmembrane helix</keyword>